<comment type="similarity">
    <text evidence="1">Belongs to the LysR transcriptional regulatory family.</text>
</comment>
<evidence type="ECO:0000313" key="7">
    <source>
        <dbReference type="Proteomes" id="UP000806528"/>
    </source>
</evidence>
<keyword evidence="7" id="KW-1185">Reference proteome</keyword>
<keyword evidence="3" id="KW-0238">DNA-binding</keyword>
<dbReference type="InterPro" id="IPR050950">
    <property type="entry name" value="HTH-type_LysR_regulators"/>
</dbReference>
<accession>A0ABR9P372</accession>
<evidence type="ECO:0000256" key="4">
    <source>
        <dbReference type="ARBA" id="ARBA00023163"/>
    </source>
</evidence>
<evidence type="ECO:0000256" key="3">
    <source>
        <dbReference type="ARBA" id="ARBA00023125"/>
    </source>
</evidence>
<feature type="domain" description="HTH lysR-type" evidence="5">
    <location>
        <begin position="1"/>
        <end position="58"/>
    </location>
</feature>
<dbReference type="Gene3D" id="3.40.190.290">
    <property type="match status" value="1"/>
</dbReference>
<name>A0ABR9P372_9ACTN</name>
<protein>
    <submittedName>
        <fullName evidence="6">LysR family transcriptional regulator</fullName>
    </submittedName>
</protein>
<dbReference type="PROSITE" id="PS50931">
    <property type="entry name" value="HTH_LYSR"/>
    <property type="match status" value="1"/>
</dbReference>
<proteinExistence type="inferred from homology"/>
<dbReference type="PANTHER" id="PTHR30419">
    <property type="entry name" value="HTH-TYPE TRANSCRIPTIONAL REGULATOR YBHD"/>
    <property type="match status" value="1"/>
</dbReference>
<reference evidence="6 7" key="1">
    <citation type="submission" date="2020-09" db="EMBL/GenBank/DDBJ databases">
        <title>Diversity and distribution of actinomycetes associated with coral in the coast of Hainan.</title>
        <authorList>
            <person name="Li F."/>
        </authorList>
    </citation>
    <scope>NUCLEOTIDE SEQUENCE [LARGE SCALE GENOMIC DNA]</scope>
    <source>
        <strain evidence="6 7">HNM0947</strain>
    </source>
</reference>
<dbReference type="InterPro" id="IPR005119">
    <property type="entry name" value="LysR_subst-bd"/>
</dbReference>
<sequence length="291" mass="31338">MDLRLLEYFVAVTDHGGVTRAAHALYIAQPSLSQAIRGLERETGATLFDRGGRHMVLTPAGRAFDRAARQTLRDVERARSRVESVRTLRSGRLQVAALGTLAMDPLPSLVGQLNARHPGVQVWVSDPGGPDDIEGAIRRGEVELGLSEHPPRSDTLRSQRIGSRPIALVMPRPAAEALPDPVPLDRVADLPLVLTSSEQAGRSHLDEAVERVAGNVVVRSAHRQVVWDLVEAGVGSTFLPFRLAEEQMSGVAIRRTEPALEQQIGLVHRPGPLSPAARALVRLAVGEESGG</sequence>
<dbReference type="InterPro" id="IPR036388">
    <property type="entry name" value="WH-like_DNA-bd_sf"/>
</dbReference>
<keyword evidence="2" id="KW-0805">Transcription regulation</keyword>
<dbReference type="SUPFAM" id="SSF46785">
    <property type="entry name" value="Winged helix' DNA-binding domain"/>
    <property type="match status" value="1"/>
</dbReference>
<dbReference type="InterPro" id="IPR000847">
    <property type="entry name" value="LysR_HTH_N"/>
</dbReference>
<comment type="caution">
    <text evidence="6">The sequence shown here is derived from an EMBL/GenBank/DDBJ whole genome shotgun (WGS) entry which is preliminary data.</text>
</comment>
<dbReference type="Proteomes" id="UP000806528">
    <property type="component" value="Unassembled WGS sequence"/>
</dbReference>
<evidence type="ECO:0000313" key="6">
    <source>
        <dbReference type="EMBL" id="MBE2998276.1"/>
    </source>
</evidence>
<dbReference type="SUPFAM" id="SSF53850">
    <property type="entry name" value="Periplasmic binding protein-like II"/>
    <property type="match status" value="1"/>
</dbReference>
<dbReference type="Pfam" id="PF03466">
    <property type="entry name" value="LysR_substrate"/>
    <property type="match status" value="1"/>
</dbReference>
<evidence type="ECO:0000259" key="5">
    <source>
        <dbReference type="PROSITE" id="PS50931"/>
    </source>
</evidence>
<evidence type="ECO:0000256" key="2">
    <source>
        <dbReference type="ARBA" id="ARBA00023015"/>
    </source>
</evidence>
<gene>
    <name evidence="6" type="ORF">IDM40_06090</name>
</gene>
<organism evidence="6 7">
    <name type="scientific">Nocardiopsis coralli</name>
    <dbReference type="NCBI Taxonomy" id="2772213"/>
    <lineage>
        <taxon>Bacteria</taxon>
        <taxon>Bacillati</taxon>
        <taxon>Actinomycetota</taxon>
        <taxon>Actinomycetes</taxon>
        <taxon>Streptosporangiales</taxon>
        <taxon>Nocardiopsidaceae</taxon>
        <taxon>Nocardiopsis</taxon>
    </lineage>
</organism>
<dbReference type="EMBL" id="JADBGI010000004">
    <property type="protein sequence ID" value="MBE2998276.1"/>
    <property type="molecule type" value="Genomic_DNA"/>
</dbReference>
<dbReference type="PRINTS" id="PR00039">
    <property type="entry name" value="HTHLYSR"/>
</dbReference>
<dbReference type="CDD" id="cd05466">
    <property type="entry name" value="PBP2_LTTR_substrate"/>
    <property type="match status" value="1"/>
</dbReference>
<keyword evidence="4" id="KW-0804">Transcription</keyword>
<dbReference type="Gene3D" id="1.10.10.10">
    <property type="entry name" value="Winged helix-like DNA-binding domain superfamily/Winged helix DNA-binding domain"/>
    <property type="match status" value="1"/>
</dbReference>
<evidence type="ECO:0000256" key="1">
    <source>
        <dbReference type="ARBA" id="ARBA00009437"/>
    </source>
</evidence>
<dbReference type="Pfam" id="PF00126">
    <property type="entry name" value="HTH_1"/>
    <property type="match status" value="1"/>
</dbReference>
<dbReference type="InterPro" id="IPR036390">
    <property type="entry name" value="WH_DNA-bd_sf"/>
</dbReference>
<dbReference type="RefSeq" id="WP_193120914.1">
    <property type="nucleotide sequence ID" value="NZ_JADBGI010000004.1"/>
</dbReference>